<sequence length="112" mass="13694">QRKPDQPWTRNLYMVNKGKEYDDQRWILERVEGEFYQLKNKFSQLYMCIDNEFFITTEAPVRRMDHFRFVPDENGLYDMVNRHNVHPGSHGLDLFVIRTSKRQFFTIKKCEN</sequence>
<dbReference type="EMBL" id="EZ420042">
    <property type="protein sequence ID" value="ACZ28397.1"/>
    <property type="molecule type" value="mRNA"/>
</dbReference>
<evidence type="ECO:0000313" key="1">
    <source>
        <dbReference type="EMBL" id="ACZ28397.1"/>
    </source>
</evidence>
<accession>D1FQE2</accession>
<organism evidence="1">
    <name type="scientific">Simulium nigrimanum</name>
    <name type="common">Black fly</name>
    <dbReference type="NCBI Taxonomy" id="683695"/>
    <lineage>
        <taxon>Eukaryota</taxon>
        <taxon>Metazoa</taxon>
        <taxon>Ecdysozoa</taxon>
        <taxon>Arthropoda</taxon>
        <taxon>Hexapoda</taxon>
        <taxon>Insecta</taxon>
        <taxon>Pterygota</taxon>
        <taxon>Neoptera</taxon>
        <taxon>Endopterygota</taxon>
        <taxon>Diptera</taxon>
        <taxon>Nematocera</taxon>
        <taxon>Chironomoidea</taxon>
        <taxon>Simuliidae</taxon>
        <taxon>Simulium</taxon>
    </lineage>
</organism>
<dbReference type="CDD" id="cd00161">
    <property type="entry name" value="beta-trefoil_Ricin-like"/>
    <property type="match status" value="1"/>
</dbReference>
<dbReference type="InterPro" id="IPR035992">
    <property type="entry name" value="Ricin_B-like_lectins"/>
</dbReference>
<dbReference type="AlphaFoldDB" id="D1FQE2"/>
<protein>
    <submittedName>
        <fullName evidence="1">Erythema protein</fullName>
    </submittedName>
</protein>
<dbReference type="Gene3D" id="2.80.10.50">
    <property type="match status" value="1"/>
</dbReference>
<reference evidence="1" key="1">
    <citation type="submission" date="2009-10" db="EMBL/GenBank/DDBJ databases">
        <title>An Insight into the Sialotranscriptome of Simulium nigrimanum, a Black Fly Associated with Fogo Selvagem in South America.</title>
        <authorList>
            <person name="Ribeiro J.M.C."/>
            <person name="Valenzuela J.G."/>
            <person name="Pham V.M."/>
            <person name="Kleeman L."/>
            <person name="Barbian K.D."/>
            <person name="Favreau A.J."/>
            <person name="Eaton D.P."/>
            <person name="Aoki V."/>
            <person name="Hans-Filho G."/>
            <person name="Rivitti E.A."/>
            <person name="Diaz L.A."/>
        </authorList>
    </citation>
    <scope>NUCLEOTIDE SEQUENCE</scope>
    <source>
        <tissue evidence="1">Salivary glands</tissue>
    </source>
</reference>
<dbReference type="SUPFAM" id="SSF50370">
    <property type="entry name" value="Ricin B-like lectins"/>
    <property type="match status" value="1"/>
</dbReference>
<feature type="non-terminal residue" evidence="1">
    <location>
        <position position="1"/>
    </location>
</feature>
<name>D1FQE2_SIMNI</name>
<proteinExistence type="evidence at transcript level"/>